<name>A0ABV7M1F2_9GAMM</name>
<feature type="region of interest" description="Disordered" evidence="1">
    <location>
        <begin position="39"/>
        <end position="224"/>
    </location>
</feature>
<reference evidence="3" key="1">
    <citation type="journal article" date="2019" name="Int. J. Syst. Evol. Microbiol.">
        <title>The Global Catalogue of Microorganisms (GCM) 10K type strain sequencing project: providing services to taxonomists for standard genome sequencing and annotation.</title>
        <authorList>
            <consortium name="The Broad Institute Genomics Platform"/>
            <consortium name="The Broad Institute Genome Sequencing Center for Infectious Disease"/>
            <person name="Wu L."/>
            <person name="Ma J."/>
        </authorList>
    </citation>
    <scope>NUCLEOTIDE SEQUENCE [LARGE SCALE GENOMIC DNA]</scope>
    <source>
        <strain evidence="3">KCTC 12847</strain>
    </source>
</reference>
<feature type="compositionally biased region" description="Basic and acidic residues" evidence="1">
    <location>
        <begin position="205"/>
        <end position="224"/>
    </location>
</feature>
<dbReference type="RefSeq" id="WP_019020356.1">
    <property type="nucleotide sequence ID" value="NZ_BMXD01000009.1"/>
</dbReference>
<dbReference type="EMBL" id="JBHRUH010000016">
    <property type="protein sequence ID" value="MFC3292688.1"/>
    <property type="molecule type" value="Genomic_DNA"/>
</dbReference>
<dbReference type="InterPro" id="IPR021327">
    <property type="entry name" value="DUF2934"/>
</dbReference>
<evidence type="ECO:0000313" key="2">
    <source>
        <dbReference type="EMBL" id="MFC3292688.1"/>
    </source>
</evidence>
<proteinExistence type="predicted"/>
<feature type="compositionally biased region" description="Low complexity" evidence="1">
    <location>
        <begin position="153"/>
        <end position="190"/>
    </location>
</feature>
<feature type="compositionally biased region" description="Basic and acidic residues" evidence="1">
    <location>
        <begin position="99"/>
        <end position="109"/>
    </location>
</feature>
<sequence>MADDELRVRQLAYRIWESEGRPEGQEQRHWEMARKIVAAERESGRDVQPDVETEPDEKDPDLPVRDDELGVEQDDMGLGSSGAQPPATDPEEDTLADEPPDRNQGRDQEAVPVTQSDAPSAATPLPEESATVTRARRPRRTEDTVTTPNATDTSSPGRSSTTRSRAGAAKTEAKAAKSGTATKVKAGAKTAAEKSTKSRSAAATKSDKTEKKTKASDTSRKPKK</sequence>
<dbReference type="Pfam" id="PF11154">
    <property type="entry name" value="DUF2934"/>
    <property type="match status" value="1"/>
</dbReference>
<feature type="compositionally biased region" description="Acidic residues" evidence="1">
    <location>
        <begin position="49"/>
        <end position="59"/>
    </location>
</feature>
<accession>A0ABV7M1F2</accession>
<keyword evidence="3" id="KW-1185">Reference proteome</keyword>
<comment type="caution">
    <text evidence="2">The sequence shown here is derived from an EMBL/GenBank/DDBJ whole genome shotgun (WGS) entry which is preliminary data.</text>
</comment>
<feature type="compositionally biased region" description="Acidic residues" evidence="1">
    <location>
        <begin position="89"/>
        <end position="98"/>
    </location>
</feature>
<protein>
    <submittedName>
        <fullName evidence="2">DUF2934 domain-containing protein</fullName>
    </submittedName>
</protein>
<gene>
    <name evidence="2" type="ORF">ACFOEI_11480</name>
</gene>
<evidence type="ECO:0000313" key="3">
    <source>
        <dbReference type="Proteomes" id="UP001595640"/>
    </source>
</evidence>
<dbReference type="Proteomes" id="UP001595640">
    <property type="component" value="Unassembled WGS sequence"/>
</dbReference>
<organism evidence="2 3">
    <name type="scientific">Modicisalibacter luteus</name>
    <dbReference type="NCBI Taxonomy" id="453962"/>
    <lineage>
        <taxon>Bacteria</taxon>
        <taxon>Pseudomonadati</taxon>
        <taxon>Pseudomonadota</taxon>
        <taxon>Gammaproteobacteria</taxon>
        <taxon>Oceanospirillales</taxon>
        <taxon>Halomonadaceae</taxon>
        <taxon>Modicisalibacter</taxon>
    </lineage>
</organism>
<evidence type="ECO:0000256" key="1">
    <source>
        <dbReference type="SAM" id="MobiDB-lite"/>
    </source>
</evidence>
<feature type="compositionally biased region" description="Basic and acidic residues" evidence="1">
    <location>
        <begin position="39"/>
        <end position="48"/>
    </location>
</feature>